<proteinExistence type="predicted"/>
<keyword evidence="1" id="KW-0732">Signal</keyword>
<evidence type="ECO:0000313" key="4">
    <source>
        <dbReference type="Proteomes" id="UP000700596"/>
    </source>
</evidence>
<dbReference type="PROSITE" id="PS00108">
    <property type="entry name" value="PROTEIN_KINASE_ST"/>
    <property type="match status" value="1"/>
</dbReference>
<feature type="domain" description="Protein kinase" evidence="2">
    <location>
        <begin position="58"/>
        <end position="374"/>
    </location>
</feature>
<keyword evidence="4" id="KW-1185">Reference proteome</keyword>
<dbReference type="GO" id="GO:0004672">
    <property type="term" value="F:protein kinase activity"/>
    <property type="evidence" value="ECO:0007669"/>
    <property type="project" value="InterPro"/>
</dbReference>
<dbReference type="PROSITE" id="PS50011">
    <property type="entry name" value="PROTEIN_KINASE_DOM"/>
    <property type="match status" value="1"/>
</dbReference>
<organism evidence="3 4">
    <name type="scientific">Dendryphion nanum</name>
    <dbReference type="NCBI Taxonomy" id="256645"/>
    <lineage>
        <taxon>Eukaryota</taxon>
        <taxon>Fungi</taxon>
        <taxon>Dikarya</taxon>
        <taxon>Ascomycota</taxon>
        <taxon>Pezizomycotina</taxon>
        <taxon>Dothideomycetes</taxon>
        <taxon>Pleosporomycetidae</taxon>
        <taxon>Pleosporales</taxon>
        <taxon>Torulaceae</taxon>
        <taxon>Dendryphion</taxon>
    </lineage>
</organism>
<dbReference type="Proteomes" id="UP000700596">
    <property type="component" value="Unassembled WGS sequence"/>
</dbReference>
<comment type="caution">
    <text evidence="3">The sequence shown here is derived from an EMBL/GenBank/DDBJ whole genome shotgun (WGS) entry which is preliminary data.</text>
</comment>
<dbReference type="Gene3D" id="1.10.510.10">
    <property type="entry name" value="Transferase(Phosphotransferase) domain 1"/>
    <property type="match status" value="1"/>
</dbReference>
<dbReference type="InterPro" id="IPR008271">
    <property type="entry name" value="Ser/Thr_kinase_AS"/>
</dbReference>
<dbReference type="OrthoDB" id="5337378at2759"/>
<dbReference type="InterPro" id="IPR011009">
    <property type="entry name" value="Kinase-like_dom_sf"/>
</dbReference>
<feature type="chain" id="PRO_5040259319" description="Protein kinase domain-containing protein" evidence="1">
    <location>
        <begin position="17"/>
        <end position="374"/>
    </location>
</feature>
<dbReference type="AlphaFoldDB" id="A0A9P9DNK2"/>
<evidence type="ECO:0000313" key="3">
    <source>
        <dbReference type="EMBL" id="KAH7122423.1"/>
    </source>
</evidence>
<gene>
    <name evidence="3" type="ORF">B0J11DRAFT_551059</name>
</gene>
<dbReference type="Pfam" id="PF00069">
    <property type="entry name" value="Pkinase"/>
    <property type="match status" value="1"/>
</dbReference>
<feature type="signal peptide" evidence="1">
    <location>
        <begin position="1"/>
        <end position="16"/>
    </location>
</feature>
<dbReference type="InterPro" id="IPR000719">
    <property type="entry name" value="Prot_kinase_dom"/>
</dbReference>
<dbReference type="GO" id="GO:0005524">
    <property type="term" value="F:ATP binding"/>
    <property type="evidence" value="ECO:0007669"/>
    <property type="project" value="InterPro"/>
</dbReference>
<protein>
    <recommendedName>
        <fullName evidence="2">Protein kinase domain-containing protein</fullName>
    </recommendedName>
</protein>
<reference evidence="3" key="1">
    <citation type="journal article" date="2021" name="Nat. Commun.">
        <title>Genetic determinants of endophytism in the Arabidopsis root mycobiome.</title>
        <authorList>
            <person name="Mesny F."/>
            <person name="Miyauchi S."/>
            <person name="Thiergart T."/>
            <person name="Pickel B."/>
            <person name="Atanasova L."/>
            <person name="Karlsson M."/>
            <person name="Huettel B."/>
            <person name="Barry K.W."/>
            <person name="Haridas S."/>
            <person name="Chen C."/>
            <person name="Bauer D."/>
            <person name="Andreopoulos W."/>
            <person name="Pangilinan J."/>
            <person name="LaButti K."/>
            <person name="Riley R."/>
            <person name="Lipzen A."/>
            <person name="Clum A."/>
            <person name="Drula E."/>
            <person name="Henrissat B."/>
            <person name="Kohler A."/>
            <person name="Grigoriev I.V."/>
            <person name="Martin F.M."/>
            <person name="Hacquard S."/>
        </authorList>
    </citation>
    <scope>NUCLEOTIDE SEQUENCE</scope>
    <source>
        <strain evidence="3">MPI-CAGE-CH-0243</strain>
    </source>
</reference>
<name>A0A9P9DNK2_9PLEO</name>
<evidence type="ECO:0000256" key="1">
    <source>
        <dbReference type="SAM" id="SignalP"/>
    </source>
</evidence>
<dbReference type="SUPFAM" id="SSF56112">
    <property type="entry name" value="Protein kinase-like (PK-like)"/>
    <property type="match status" value="1"/>
</dbReference>
<sequence length="374" mass="43219">MVFIILLIFLFHQQHLYFVYRQALFEKFAPTLFPNSAFSSSATFFGDIKLQQHLLANRAAWEALGTGKEGTTYKFNGSVIKTFTPGLSPFRNCMQNHSNQRWPTEIPVSIEFGGSGPSNGTFSGFLPVNTYFMEESSSNPQWYLVTPLVGGGNTVNLARRLRSQHPYKHFREIDSAYRPAFDKLLRTLERLHSHGYCHDDIKPANIFVNDDTEWILGDLGNVREVNHQYHTSRIWHDNHQLHNCRANDVFRVLKLYLAFIRAASNDRDAFDRSFFEGQEPLSRLFWWTAADVPRITADELRIRSTVDGPTQLPHSYSNVEVFQPRPPNIFLATFWSRKRRLAYAVTQTLKTKNPDEYAKIWAFTWLFGIPVPSC</sequence>
<accession>A0A9P9DNK2</accession>
<dbReference type="EMBL" id="JAGMWT010000009">
    <property type="protein sequence ID" value="KAH7122423.1"/>
    <property type="molecule type" value="Genomic_DNA"/>
</dbReference>
<evidence type="ECO:0000259" key="2">
    <source>
        <dbReference type="PROSITE" id="PS50011"/>
    </source>
</evidence>